<dbReference type="GO" id="GO:0016829">
    <property type="term" value="F:lyase activity"/>
    <property type="evidence" value="ECO:0007669"/>
    <property type="project" value="UniProtKB-KW"/>
</dbReference>
<dbReference type="RefSeq" id="WP_072917845.1">
    <property type="nucleotide sequence ID" value="NZ_FQYQ01000015.1"/>
</dbReference>
<sequence>MLRKIKLIICSMLIVSIFLLNSNVIDAKVKVRKSVAASQQTVKLVNVRKFGAKGDGVTDDYQSIINALNAVKDTSSVLYFPNGDYYCSTKILLNSSYSIKGESKEQTTITFRDCTKKANYDEWNQRGLFTFNGKSLSLSNITFRYIANTETKYTRTKTQTGAEAPEGVLVSVLRGDNINIQDSVFWVGGKANPSITCMWMKAEGADISNVNINRCKFENDTTATVGGCLWFSSHDNKNVKVNNVVISECEMLKHANDEALALWGFNVCDFYIMNNNITYSGQQVQNDVLISFGMPDPSRVESLRNIHFNNNAINLNGKCIAAVKFQLLSNDSYIDFSNNTIEGNMNNKTTLDCIWFAKSGTVDFYNNTINVKGGNKVSLLKKSHENDVNMKGNSFNRR</sequence>
<accession>A0A1M6I2S5</accession>
<dbReference type="Pfam" id="PF12708">
    <property type="entry name" value="Pect-lyase_RHGA_epim"/>
    <property type="match status" value="1"/>
</dbReference>
<evidence type="ECO:0000313" key="2">
    <source>
        <dbReference type="EMBL" id="SHJ28752.1"/>
    </source>
</evidence>
<dbReference type="InterPro" id="IPR011050">
    <property type="entry name" value="Pectin_lyase_fold/virulence"/>
</dbReference>
<dbReference type="OrthoDB" id="9795222at2"/>
<dbReference type="AlphaFoldDB" id="A0A1M6I2S5"/>
<dbReference type="EMBL" id="FQYQ01000015">
    <property type="protein sequence ID" value="SHJ28752.1"/>
    <property type="molecule type" value="Genomic_DNA"/>
</dbReference>
<name>A0A1M6I2S5_PSEXY</name>
<feature type="domain" description="Rhamnogalacturonase A/B/Epimerase-like pectate lyase" evidence="1">
    <location>
        <begin position="45"/>
        <end position="251"/>
    </location>
</feature>
<dbReference type="InterPro" id="IPR012334">
    <property type="entry name" value="Pectin_lyas_fold"/>
</dbReference>
<reference evidence="2 3" key="1">
    <citation type="submission" date="2016-11" db="EMBL/GenBank/DDBJ databases">
        <authorList>
            <person name="Jaros S."/>
            <person name="Januszkiewicz K."/>
            <person name="Wedrychowicz H."/>
        </authorList>
    </citation>
    <scope>NUCLEOTIDE SEQUENCE [LARGE SCALE GENOMIC DNA]</scope>
    <source>
        <strain evidence="2 3">DSM 14809</strain>
    </source>
</reference>
<evidence type="ECO:0000313" key="3">
    <source>
        <dbReference type="Proteomes" id="UP000184185"/>
    </source>
</evidence>
<gene>
    <name evidence="2" type="ORF">SAMN02745725_02195</name>
</gene>
<proteinExistence type="predicted"/>
<dbReference type="Proteomes" id="UP000184185">
    <property type="component" value="Unassembled WGS sequence"/>
</dbReference>
<dbReference type="Gene3D" id="2.160.20.10">
    <property type="entry name" value="Single-stranded right-handed beta-helix, Pectin lyase-like"/>
    <property type="match status" value="1"/>
</dbReference>
<organism evidence="2 3">
    <name type="scientific">Pseudobutyrivibrio xylanivorans DSM 14809</name>
    <dbReference type="NCBI Taxonomy" id="1123012"/>
    <lineage>
        <taxon>Bacteria</taxon>
        <taxon>Bacillati</taxon>
        <taxon>Bacillota</taxon>
        <taxon>Clostridia</taxon>
        <taxon>Lachnospirales</taxon>
        <taxon>Lachnospiraceae</taxon>
        <taxon>Pseudobutyrivibrio</taxon>
    </lineage>
</organism>
<dbReference type="SUPFAM" id="SSF51126">
    <property type="entry name" value="Pectin lyase-like"/>
    <property type="match status" value="1"/>
</dbReference>
<keyword evidence="2" id="KW-0456">Lyase</keyword>
<dbReference type="InterPro" id="IPR024535">
    <property type="entry name" value="RHGA/B-epi-like_pectate_lyase"/>
</dbReference>
<protein>
    <submittedName>
        <fullName evidence="2">Pectate lyase superfamily protein</fullName>
    </submittedName>
</protein>
<keyword evidence="3" id="KW-1185">Reference proteome</keyword>
<evidence type="ECO:0000259" key="1">
    <source>
        <dbReference type="Pfam" id="PF12708"/>
    </source>
</evidence>